<dbReference type="RefSeq" id="WP_273598405.1">
    <property type="nucleotide sequence ID" value="NZ_JAQQXS010000024.1"/>
</dbReference>
<protein>
    <recommendedName>
        <fullName evidence="1">HipA-like kinase domain-containing protein</fullName>
    </recommendedName>
</protein>
<sequence>MAIQIVEIIGPSDQGRSRPYRCRAEDGEIYFVKGRQTNRSSLWNEWICAHLAQAFGLAVPPFGILDVSPELLAETPLGWREIGEGPAFGSMLHASAAWLEPSMAANVPIASQRDVLVFDWWVRNCDRQIGNTNLLWDAGAKKLVVIDHNLAFDPDFSAADFIEQHIFAPQWAQISADLVLQAEYSTRLSAALELAAPACENAPPEWGWMNPEMDLRANFDLENIFATLARCASPELWRTV</sequence>
<organism evidence="2 3">
    <name type="scientific">Roseateles koreensis</name>
    <dbReference type="NCBI Taxonomy" id="2987526"/>
    <lineage>
        <taxon>Bacteria</taxon>
        <taxon>Pseudomonadati</taxon>
        <taxon>Pseudomonadota</taxon>
        <taxon>Betaproteobacteria</taxon>
        <taxon>Burkholderiales</taxon>
        <taxon>Sphaerotilaceae</taxon>
        <taxon>Roseateles</taxon>
    </lineage>
</organism>
<reference evidence="2 3" key="1">
    <citation type="submission" date="2022-10" db="EMBL/GenBank/DDBJ databases">
        <title>paucibacter sp. hw8 Genome sequencing.</title>
        <authorList>
            <person name="Park S."/>
        </authorList>
    </citation>
    <scope>NUCLEOTIDE SEQUENCE [LARGE SCALE GENOMIC DNA]</scope>
    <source>
        <strain evidence="3">hw8</strain>
    </source>
</reference>
<evidence type="ECO:0000259" key="1">
    <source>
        <dbReference type="Pfam" id="PF20613"/>
    </source>
</evidence>
<feature type="domain" description="HipA-like kinase" evidence="1">
    <location>
        <begin position="5"/>
        <end position="239"/>
    </location>
</feature>
<dbReference type="InterPro" id="IPR046748">
    <property type="entry name" value="HipA_2"/>
</dbReference>
<dbReference type="Proteomes" id="UP001219862">
    <property type="component" value="Unassembled WGS sequence"/>
</dbReference>
<name>A0ABT5KY08_9BURK</name>
<dbReference type="EMBL" id="JAQQXS010000024">
    <property type="protein sequence ID" value="MDC8787265.1"/>
    <property type="molecule type" value="Genomic_DNA"/>
</dbReference>
<evidence type="ECO:0000313" key="3">
    <source>
        <dbReference type="Proteomes" id="UP001219862"/>
    </source>
</evidence>
<proteinExistence type="predicted"/>
<evidence type="ECO:0000313" key="2">
    <source>
        <dbReference type="EMBL" id="MDC8787265.1"/>
    </source>
</evidence>
<accession>A0ABT5KY08</accession>
<gene>
    <name evidence="2" type="ORF">PRZ01_18915</name>
</gene>
<dbReference type="Pfam" id="PF20613">
    <property type="entry name" value="HipA_2"/>
    <property type="match status" value="1"/>
</dbReference>
<keyword evidence="3" id="KW-1185">Reference proteome</keyword>
<comment type="caution">
    <text evidence="2">The sequence shown here is derived from an EMBL/GenBank/DDBJ whole genome shotgun (WGS) entry which is preliminary data.</text>
</comment>